<keyword evidence="2 13" id="KW-0813">Transport</keyword>
<dbReference type="InterPro" id="IPR002146">
    <property type="entry name" value="ATP_synth_b/b'su_bac/chlpt"/>
</dbReference>
<dbReference type="Pfam" id="PF00430">
    <property type="entry name" value="ATP-synt_B"/>
    <property type="match status" value="1"/>
</dbReference>
<evidence type="ECO:0000313" key="17">
    <source>
        <dbReference type="Proteomes" id="UP000512167"/>
    </source>
</evidence>
<dbReference type="InterPro" id="IPR028987">
    <property type="entry name" value="ATP_synth_B-like_membr_sf"/>
</dbReference>
<dbReference type="GO" id="GO:0012505">
    <property type="term" value="C:endomembrane system"/>
    <property type="evidence" value="ECO:0007669"/>
    <property type="project" value="UniProtKB-SubCell"/>
</dbReference>
<comment type="similarity">
    <text evidence="1 13 14">Belongs to the ATPase B chain family.</text>
</comment>
<keyword evidence="9 13" id="KW-0472">Membrane</keyword>
<sequence>MTILDRLVSGVESAVEQALGVNILDMIVQIAATIILVLIVKKFFWGRITEFLDKRKEIMEKELRDAEKASKEAVELKHTREEELKEIRLKSKDYFDNAKTRGEEERQRLIDHGKKEAEIIINNGHKEIEAERKKAKQELEKEVVQIASLMAEKVIGKKIDESEFQNVTIHKIESSEEL</sequence>
<name>A0A7L6N6Q1_9MOLU</name>
<dbReference type="EMBL" id="CP051151">
    <property type="protein sequence ID" value="QLY40259.1"/>
    <property type="molecule type" value="Genomic_DNA"/>
</dbReference>
<evidence type="ECO:0000256" key="6">
    <source>
        <dbReference type="ARBA" id="ARBA00022781"/>
    </source>
</evidence>
<dbReference type="InterPro" id="IPR005864">
    <property type="entry name" value="ATP_synth_F0_bsu_bac"/>
</dbReference>
<dbReference type="RefSeq" id="WP_312031086.1">
    <property type="nucleotide sequence ID" value="NZ_CP051151.1"/>
</dbReference>
<evidence type="ECO:0000256" key="10">
    <source>
        <dbReference type="ARBA" id="ARBA00023310"/>
    </source>
</evidence>
<proteinExistence type="inferred from homology"/>
<keyword evidence="5 13" id="KW-0812">Transmembrane</keyword>
<evidence type="ECO:0000256" key="7">
    <source>
        <dbReference type="ARBA" id="ARBA00022989"/>
    </source>
</evidence>
<dbReference type="PANTHER" id="PTHR33445:SF1">
    <property type="entry name" value="ATP SYNTHASE SUBUNIT B"/>
    <property type="match status" value="1"/>
</dbReference>
<feature type="transmembrane region" description="Helical" evidence="13">
    <location>
        <begin position="20"/>
        <end position="40"/>
    </location>
</feature>
<keyword evidence="7 13" id="KW-1133">Transmembrane helix</keyword>
<keyword evidence="10 13" id="KW-0066">ATP synthesis</keyword>
<comment type="subunit">
    <text evidence="13">F-type ATPases have 2 components, F(1) - the catalytic core - and F(0) - the membrane proton channel. F(1) has five subunits: alpha(3), beta(3), gamma(1), delta(1), epsilon(1). F(0) has three main subunits: a(1), b(2) and c(10-14). The alpha and beta chains form an alternating ring which encloses part of the gamma chain. F(1) is attached to F(0) by a central stalk formed by the gamma and epsilon chains, while a peripheral stalk is formed by the delta and b chains.</text>
</comment>
<comment type="subcellular location">
    <subcellularLocation>
        <location evidence="13">Cell membrane</location>
        <topology evidence="13">Single-pass membrane protein</topology>
    </subcellularLocation>
    <subcellularLocation>
        <location evidence="12">Endomembrane system</location>
        <topology evidence="12">Single-pass membrane protein</topology>
    </subcellularLocation>
</comment>
<dbReference type="Gene3D" id="1.20.5.620">
    <property type="entry name" value="F1F0 ATP synthase subunit B, membrane domain"/>
    <property type="match status" value="1"/>
</dbReference>
<evidence type="ECO:0000256" key="12">
    <source>
        <dbReference type="ARBA" id="ARBA00037847"/>
    </source>
</evidence>
<evidence type="ECO:0000256" key="4">
    <source>
        <dbReference type="ARBA" id="ARBA00022547"/>
    </source>
</evidence>
<organism evidence="16 17">
    <name type="scientific">Hujiaoplasma nucleasis</name>
    <dbReference type="NCBI Taxonomy" id="2725268"/>
    <lineage>
        <taxon>Bacteria</taxon>
        <taxon>Bacillati</taxon>
        <taxon>Mycoplasmatota</taxon>
        <taxon>Mollicutes</taxon>
        <taxon>Candidatus Izemoplasmatales</taxon>
        <taxon>Hujiaoplasmataceae</taxon>
        <taxon>Hujiaoplasma</taxon>
    </lineage>
</organism>
<feature type="coiled-coil region" evidence="15">
    <location>
        <begin position="49"/>
        <end position="86"/>
    </location>
</feature>
<comment type="function">
    <text evidence="13">Component of the F(0) channel, it forms part of the peripheral stalk, linking F(1) to F(0).</text>
</comment>
<evidence type="ECO:0000256" key="14">
    <source>
        <dbReference type="RuleBase" id="RU003848"/>
    </source>
</evidence>
<evidence type="ECO:0000256" key="3">
    <source>
        <dbReference type="ARBA" id="ARBA00022475"/>
    </source>
</evidence>
<dbReference type="NCBIfam" id="TIGR01144">
    <property type="entry name" value="ATP_synt_b"/>
    <property type="match status" value="1"/>
</dbReference>
<evidence type="ECO:0000256" key="1">
    <source>
        <dbReference type="ARBA" id="ARBA00005513"/>
    </source>
</evidence>
<evidence type="ECO:0000256" key="5">
    <source>
        <dbReference type="ARBA" id="ARBA00022692"/>
    </source>
</evidence>
<feature type="coiled-coil region" evidence="15">
    <location>
        <begin position="125"/>
        <end position="152"/>
    </location>
</feature>
<evidence type="ECO:0000256" key="2">
    <source>
        <dbReference type="ARBA" id="ARBA00022448"/>
    </source>
</evidence>
<dbReference type="SUPFAM" id="SSF81573">
    <property type="entry name" value="F1F0 ATP synthase subunit B, membrane domain"/>
    <property type="match status" value="1"/>
</dbReference>
<evidence type="ECO:0000313" key="16">
    <source>
        <dbReference type="EMBL" id="QLY40259.1"/>
    </source>
</evidence>
<dbReference type="CDD" id="cd06503">
    <property type="entry name" value="ATP-synt_Fo_b"/>
    <property type="match status" value="1"/>
</dbReference>
<accession>A0A7L6N6Q1</accession>
<dbReference type="InterPro" id="IPR050059">
    <property type="entry name" value="ATP_synthase_B_chain"/>
</dbReference>
<reference evidence="16 17" key="1">
    <citation type="submission" date="2020-04" db="EMBL/GenBank/DDBJ databases">
        <authorList>
            <person name="Zheng R.K."/>
            <person name="Sun C.M."/>
        </authorList>
    </citation>
    <scope>NUCLEOTIDE SEQUENCE [LARGE SCALE GENOMIC DNA]</scope>
    <source>
        <strain evidence="17">zrk29</strain>
    </source>
</reference>
<keyword evidence="8 13" id="KW-0406">Ion transport</keyword>
<evidence type="ECO:0000256" key="8">
    <source>
        <dbReference type="ARBA" id="ARBA00023065"/>
    </source>
</evidence>
<evidence type="ECO:0000256" key="11">
    <source>
        <dbReference type="ARBA" id="ARBA00025198"/>
    </source>
</evidence>
<gene>
    <name evidence="13 16" type="primary">atpF</name>
    <name evidence="16" type="ORF">HF295_05055</name>
</gene>
<comment type="function">
    <text evidence="11 13">F(1)F(0) ATP synthase produces ATP from ADP in the presence of a proton or sodium gradient. F-type ATPases consist of two structural domains, F(1) containing the extramembraneous catalytic core and F(0) containing the membrane proton channel, linked together by a central stalk and a peripheral stalk. During catalysis, ATP synthesis in the catalytic domain of F(1) is coupled via a rotary mechanism of the central stalk subunits to proton translocation.</text>
</comment>
<dbReference type="Proteomes" id="UP000512167">
    <property type="component" value="Chromosome"/>
</dbReference>
<evidence type="ECO:0000256" key="13">
    <source>
        <dbReference type="HAMAP-Rule" id="MF_01398"/>
    </source>
</evidence>
<keyword evidence="3 13" id="KW-1003">Cell membrane</keyword>
<dbReference type="GO" id="GO:0005886">
    <property type="term" value="C:plasma membrane"/>
    <property type="evidence" value="ECO:0007669"/>
    <property type="project" value="UniProtKB-SubCell"/>
</dbReference>
<dbReference type="HAMAP" id="MF_01398">
    <property type="entry name" value="ATP_synth_b_bprime"/>
    <property type="match status" value="1"/>
</dbReference>
<keyword evidence="6 13" id="KW-0375">Hydrogen ion transport</keyword>
<dbReference type="GO" id="GO:0045259">
    <property type="term" value="C:proton-transporting ATP synthase complex"/>
    <property type="evidence" value="ECO:0007669"/>
    <property type="project" value="UniProtKB-KW"/>
</dbReference>
<keyword evidence="4 13" id="KW-0138">CF(0)</keyword>
<dbReference type="AlphaFoldDB" id="A0A7L6N6Q1"/>
<evidence type="ECO:0000256" key="9">
    <source>
        <dbReference type="ARBA" id="ARBA00023136"/>
    </source>
</evidence>
<keyword evidence="17" id="KW-1185">Reference proteome</keyword>
<keyword evidence="15" id="KW-0175">Coiled coil</keyword>
<protein>
    <recommendedName>
        <fullName evidence="13">ATP synthase subunit b</fullName>
    </recommendedName>
    <alternativeName>
        <fullName evidence="13">ATP synthase F(0) sector subunit b</fullName>
    </alternativeName>
    <alternativeName>
        <fullName evidence="13">ATPase subunit I</fullName>
    </alternativeName>
    <alternativeName>
        <fullName evidence="13">F-type ATPase subunit b</fullName>
        <shortName evidence="13">F-ATPase subunit b</shortName>
    </alternativeName>
</protein>
<dbReference type="PANTHER" id="PTHR33445">
    <property type="entry name" value="ATP SYNTHASE SUBUNIT B', CHLOROPLASTIC"/>
    <property type="match status" value="1"/>
</dbReference>
<evidence type="ECO:0000256" key="15">
    <source>
        <dbReference type="SAM" id="Coils"/>
    </source>
</evidence>
<dbReference type="GO" id="GO:0046961">
    <property type="term" value="F:proton-transporting ATPase activity, rotational mechanism"/>
    <property type="evidence" value="ECO:0007669"/>
    <property type="project" value="TreeGrafter"/>
</dbReference>
<dbReference type="KEGG" id="tbk:HF295_05055"/>
<dbReference type="GO" id="GO:0046933">
    <property type="term" value="F:proton-transporting ATP synthase activity, rotational mechanism"/>
    <property type="evidence" value="ECO:0007669"/>
    <property type="project" value="UniProtKB-UniRule"/>
</dbReference>